<organism evidence="1 2">
    <name type="scientific">Panagrolaimus superbus</name>
    <dbReference type="NCBI Taxonomy" id="310955"/>
    <lineage>
        <taxon>Eukaryota</taxon>
        <taxon>Metazoa</taxon>
        <taxon>Ecdysozoa</taxon>
        <taxon>Nematoda</taxon>
        <taxon>Chromadorea</taxon>
        <taxon>Rhabditida</taxon>
        <taxon>Tylenchina</taxon>
        <taxon>Panagrolaimomorpha</taxon>
        <taxon>Panagrolaimoidea</taxon>
        <taxon>Panagrolaimidae</taxon>
        <taxon>Panagrolaimus</taxon>
    </lineage>
</organism>
<proteinExistence type="predicted"/>
<accession>A0A914YEP2</accession>
<protein>
    <submittedName>
        <fullName evidence="2">Uncharacterized protein</fullName>
    </submittedName>
</protein>
<dbReference type="Proteomes" id="UP000887577">
    <property type="component" value="Unplaced"/>
</dbReference>
<keyword evidence="1" id="KW-1185">Reference proteome</keyword>
<evidence type="ECO:0000313" key="1">
    <source>
        <dbReference type="Proteomes" id="UP000887577"/>
    </source>
</evidence>
<name>A0A914YEP2_9BILA</name>
<dbReference type="WBParaSite" id="PSU_v2.g17929.t1">
    <property type="protein sequence ID" value="PSU_v2.g17929.t1"/>
    <property type="gene ID" value="PSU_v2.g17929"/>
</dbReference>
<evidence type="ECO:0000313" key="2">
    <source>
        <dbReference type="WBParaSite" id="PSU_v2.g17929.t1"/>
    </source>
</evidence>
<sequence length="68" mass="7950">MATNAFYGDGNEQNPKTKSPWILRRLYEWSHRAKSREMIKHVHAALDIPPDHDSEDEQLAKLMVKFCP</sequence>
<dbReference type="AlphaFoldDB" id="A0A914YEP2"/>
<reference evidence="2" key="1">
    <citation type="submission" date="2022-11" db="UniProtKB">
        <authorList>
            <consortium name="WormBaseParasite"/>
        </authorList>
    </citation>
    <scope>IDENTIFICATION</scope>
</reference>